<name>A0A8H5C396_9AGAR</name>
<dbReference type="PANTHER" id="PTHR43735:SF3">
    <property type="entry name" value="FERROPTOSIS SUPPRESSOR PROTEIN 1"/>
    <property type="match status" value="1"/>
</dbReference>
<evidence type="ECO:0000313" key="6">
    <source>
        <dbReference type="EMBL" id="KAF5334457.1"/>
    </source>
</evidence>
<dbReference type="GO" id="GO:0004174">
    <property type="term" value="F:electron-transferring-flavoprotein dehydrogenase activity"/>
    <property type="evidence" value="ECO:0007669"/>
    <property type="project" value="TreeGrafter"/>
</dbReference>
<dbReference type="PRINTS" id="PR00411">
    <property type="entry name" value="PNDRDTASEI"/>
</dbReference>
<dbReference type="InterPro" id="IPR036188">
    <property type="entry name" value="FAD/NAD-bd_sf"/>
</dbReference>
<evidence type="ECO:0000256" key="3">
    <source>
        <dbReference type="ARBA" id="ARBA00022827"/>
    </source>
</evidence>
<evidence type="ECO:0000256" key="2">
    <source>
        <dbReference type="ARBA" id="ARBA00022630"/>
    </source>
</evidence>
<keyword evidence="7" id="KW-1185">Reference proteome</keyword>
<dbReference type="GO" id="GO:0005737">
    <property type="term" value="C:cytoplasm"/>
    <property type="evidence" value="ECO:0007669"/>
    <property type="project" value="TreeGrafter"/>
</dbReference>
<keyword evidence="4" id="KW-0560">Oxidoreductase</keyword>
<feature type="domain" description="FAD/NAD(P)-binding" evidence="5">
    <location>
        <begin position="9"/>
        <end position="299"/>
    </location>
</feature>
<dbReference type="SUPFAM" id="SSF51905">
    <property type="entry name" value="FAD/NAD(P)-binding domain"/>
    <property type="match status" value="1"/>
</dbReference>
<proteinExistence type="inferred from homology"/>
<dbReference type="Proteomes" id="UP000541558">
    <property type="component" value="Unassembled WGS sequence"/>
</dbReference>
<evidence type="ECO:0000313" key="7">
    <source>
        <dbReference type="Proteomes" id="UP000541558"/>
    </source>
</evidence>
<evidence type="ECO:0000256" key="4">
    <source>
        <dbReference type="ARBA" id="ARBA00023002"/>
    </source>
</evidence>
<keyword evidence="3" id="KW-0274">FAD</keyword>
<sequence length="374" mass="40073">MSTETTKKTVVVVGGGSVGAGIAKSLSAQLDPSKHRFVMVTASEKYVHLPGTIRTVTTAEGELEKRVFIPYGDFLKGKGEIKHGEVASFTARSGGKGTVNLASGESLEYDVLVLATGSKWPGPFELPTGGEKLQSHIDSWRAKIEKAQSIVLVGAGAVGIEFAGEISDFYKGKNVSIVHNGRLPLNDVYPDRLRNGLLTKLQRRNVNVVLNDRLDDYTPSEDGTVTLRSGKVLNADLVIPTVGGTPNTAFIKASLGEDVLTASNYVKVLPTFQLPSHANIFAAGDIIEWKEQKQAAKAAGHASVVVKNVLSVLKGQSPSAQYKGSYEIMVITVGREGGAGYFGVLWGLIFGDWFARMLKSRGLMIEMTKGNFGF</sequence>
<dbReference type="EMBL" id="JAACJK010000069">
    <property type="protein sequence ID" value="KAF5334457.1"/>
    <property type="molecule type" value="Genomic_DNA"/>
</dbReference>
<comment type="similarity">
    <text evidence="1">Belongs to the FAD-dependent oxidoreductase family.</text>
</comment>
<protein>
    <recommendedName>
        <fullName evidence="5">FAD/NAD(P)-binding domain-containing protein</fullName>
    </recommendedName>
</protein>
<gene>
    <name evidence="6" type="ORF">D9611_014485</name>
</gene>
<evidence type="ECO:0000256" key="1">
    <source>
        <dbReference type="ARBA" id="ARBA00006442"/>
    </source>
</evidence>
<dbReference type="PANTHER" id="PTHR43735">
    <property type="entry name" value="APOPTOSIS-INDUCING FACTOR 1"/>
    <property type="match status" value="1"/>
</dbReference>
<keyword evidence="2" id="KW-0285">Flavoprotein</keyword>
<dbReference type="Pfam" id="PF07992">
    <property type="entry name" value="Pyr_redox_2"/>
    <property type="match status" value="1"/>
</dbReference>
<comment type="caution">
    <text evidence="6">The sequence shown here is derived from an EMBL/GenBank/DDBJ whole genome shotgun (WGS) entry which is preliminary data.</text>
</comment>
<dbReference type="AlphaFoldDB" id="A0A8H5C396"/>
<evidence type="ECO:0000259" key="5">
    <source>
        <dbReference type="Pfam" id="PF07992"/>
    </source>
</evidence>
<dbReference type="Gene3D" id="3.50.50.100">
    <property type="match status" value="1"/>
</dbReference>
<accession>A0A8H5C396</accession>
<dbReference type="OrthoDB" id="202203at2759"/>
<dbReference type="PRINTS" id="PR00368">
    <property type="entry name" value="FADPNR"/>
</dbReference>
<dbReference type="InterPro" id="IPR023753">
    <property type="entry name" value="FAD/NAD-binding_dom"/>
</dbReference>
<reference evidence="6 7" key="1">
    <citation type="journal article" date="2020" name="ISME J.">
        <title>Uncovering the hidden diversity of litter-decomposition mechanisms in mushroom-forming fungi.</title>
        <authorList>
            <person name="Floudas D."/>
            <person name="Bentzer J."/>
            <person name="Ahren D."/>
            <person name="Johansson T."/>
            <person name="Persson P."/>
            <person name="Tunlid A."/>
        </authorList>
    </citation>
    <scope>NUCLEOTIDE SEQUENCE [LARGE SCALE GENOMIC DNA]</scope>
    <source>
        <strain evidence="6 7">CBS 175.51</strain>
    </source>
</reference>
<dbReference type="GO" id="GO:0050660">
    <property type="term" value="F:flavin adenine dinucleotide binding"/>
    <property type="evidence" value="ECO:0007669"/>
    <property type="project" value="TreeGrafter"/>
</dbReference>
<organism evidence="6 7">
    <name type="scientific">Ephemerocybe angulata</name>
    <dbReference type="NCBI Taxonomy" id="980116"/>
    <lineage>
        <taxon>Eukaryota</taxon>
        <taxon>Fungi</taxon>
        <taxon>Dikarya</taxon>
        <taxon>Basidiomycota</taxon>
        <taxon>Agaricomycotina</taxon>
        <taxon>Agaricomycetes</taxon>
        <taxon>Agaricomycetidae</taxon>
        <taxon>Agaricales</taxon>
        <taxon>Agaricineae</taxon>
        <taxon>Psathyrellaceae</taxon>
        <taxon>Ephemerocybe</taxon>
    </lineage>
</organism>